<dbReference type="InterPro" id="IPR008621">
    <property type="entry name" value="Cbb3-typ_cyt_oxidase_comp"/>
</dbReference>
<dbReference type="Proteomes" id="UP001562065">
    <property type="component" value="Unassembled WGS sequence"/>
</dbReference>
<accession>A0ABV4AKJ1</accession>
<sequence length="56" mass="6470">MSYYAIFTLVFFAAFITMVAWTFRPGRKKHYQELGALPVEDDKARMNNAVSGESHR</sequence>
<dbReference type="EMBL" id="JBGCUO010000002">
    <property type="protein sequence ID" value="MEY1663052.1"/>
    <property type="molecule type" value="Genomic_DNA"/>
</dbReference>
<organism evidence="2 3">
    <name type="scientific">Isoalcanivorax beigongshangi</name>
    <dbReference type="NCBI Taxonomy" id="3238810"/>
    <lineage>
        <taxon>Bacteria</taxon>
        <taxon>Pseudomonadati</taxon>
        <taxon>Pseudomonadota</taxon>
        <taxon>Gammaproteobacteria</taxon>
        <taxon>Oceanospirillales</taxon>
        <taxon>Alcanivoracaceae</taxon>
        <taxon>Isoalcanivorax</taxon>
    </lineage>
</organism>
<comment type="caution">
    <text evidence="2">The sequence shown here is derived from an EMBL/GenBank/DDBJ whole genome shotgun (WGS) entry which is preliminary data.</text>
</comment>
<protein>
    <submittedName>
        <fullName evidence="2">Cbb3-type cytochrome oxidase subunit 3</fullName>
    </submittedName>
</protein>
<feature type="transmembrane region" description="Helical" evidence="1">
    <location>
        <begin position="6"/>
        <end position="23"/>
    </location>
</feature>
<keyword evidence="1" id="KW-0812">Transmembrane</keyword>
<keyword evidence="1" id="KW-1133">Transmembrane helix</keyword>
<dbReference type="Pfam" id="PF05545">
    <property type="entry name" value="FixQ"/>
    <property type="match status" value="1"/>
</dbReference>
<dbReference type="RefSeq" id="WP_369456318.1">
    <property type="nucleotide sequence ID" value="NZ_JBGCUO010000002.1"/>
</dbReference>
<name>A0ABV4AKJ1_9GAMM</name>
<evidence type="ECO:0000313" key="3">
    <source>
        <dbReference type="Proteomes" id="UP001562065"/>
    </source>
</evidence>
<keyword evidence="1" id="KW-0472">Membrane</keyword>
<keyword evidence="3" id="KW-1185">Reference proteome</keyword>
<evidence type="ECO:0000313" key="2">
    <source>
        <dbReference type="EMBL" id="MEY1663052.1"/>
    </source>
</evidence>
<gene>
    <name evidence="2" type="ORF">AB5I84_12895</name>
</gene>
<reference evidence="2 3" key="1">
    <citation type="submission" date="2024-07" db="EMBL/GenBank/DDBJ databases">
        <authorList>
            <person name="Ren Q."/>
        </authorList>
    </citation>
    <scope>NUCLEOTIDE SEQUENCE [LARGE SCALE GENOMIC DNA]</scope>
    <source>
        <strain evidence="2 3">REN37</strain>
    </source>
</reference>
<proteinExistence type="predicted"/>
<evidence type="ECO:0000256" key="1">
    <source>
        <dbReference type="SAM" id="Phobius"/>
    </source>
</evidence>